<reference evidence="2" key="1">
    <citation type="submission" date="2015-12" db="EMBL/GenBank/DDBJ databases">
        <title>Update maize B73 reference genome by single molecule sequencing technologies.</title>
        <authorList>
            <consortium name="Maize Genome Sequencing Project"/>
            <person name="Ware D."/>
        </authorList>
    </citation>
    <scope>NUCLEOTIDE SEQUENCE [LARGE SCALE GENOMIC DNA]</scope>
    <source>
        <tissue evidence="2">Seedling</tissue>
    </source>
</reference>
<protein>
    <submittedName>
        <fullName evidence="2">Uncharacterized protein</fullName>
    </submittedName>
</protein>
<dbReference type="EMBL" id="CM007650">
    <property type="protein sequence ID" value="ONM59037.1"/>
    <property type="molecule type" value="Genomic_DNA"/>
</dbReference>
<evidence type="ECO:0000313" key="2">
    <source>
        <dbReference type="EMBL" id="ONM59037.1"/>
    </source>
</evidence>
<evidence type="ECO:0000256" key="1">
    <source>
        <dbReference type="SAM" id="MobiDB-lite"/>
    </source>
</evidence>
<feature type="compositionally biased region" description="Basic and acidic residues" evidence="1">
    <location>
        <begin position="101"/>
        <end position="137"/>
    </location>
</feature>
<dbReference type="InParanoid" id="A0A1D6IHS2"/>
<proteinExistence type="predicted"/>
<sequence length="146" mass="15587">MARKQLHGAWGFDLYGAWGFDLFGGEESRGAQKRAKADDGHQHINSVGVHKEEWGDEEEKGAVISVARGGGEAWGGETSGGAGQAGRRSTGAVAAPRRATHAREHGTCSRANEGKQGPRDWERRGGETGRGREEGHEMGLVVRLAD</sequence>
<dbReference type="PaxDb" id="4577-AC203986.3_FGP013"/>
<organism evidence="2">
    <name type="scientific">Zea mays</name>
    <name type="common">Maize</name>
    <dbReference type="NCBI Taxonomy" id="4577"/>
    <lineage>
        <taxon>Eukaryota</taxon>
        <taxon>Viridiplantae</taxon>
        <taxon>Streptophyta</taxon>
        <taxon>Embryophyta</taxon>
        <taxon>Tracheophyta</taxon>
        <taxon>Spermatophyta</taxon>
        <taxon>Magnoliopsida</taxon>
        <taxon>Liliopsida</taxon>
        <taxon>Poales</taxon>
        <taxon>Poaceae</taxon>
        <taxon>PACMAD clade</taxon>
        <taxon>Panicoideae</taxon>
        <taxon>Andropogonodae</taxon>
        <taxon>Andropogoneae</taxon>
        <taxon>Tripsacinae</taxon>
        <taxon>Zea</taxon>
    </lineage>
</organism>
<dbReference type="AlphaFoldDB" id="A0A1D6IHS2"/>
<name>A0A1D6IHS2_MAIZE</name>
<accession>A0A1D6IHS2</accession>
<feature type="compositionally biased region" description="Gly residues" evidence="1">
    <location>
        <begin position="68"/>
        <end position="84"/>
    </location>
</feature>
<gene>
    <name evidence="2" type="ORF">ZEAMMB73_Zm00001d021905</name>
</gene>
<feature type="compositionally biased region" description="Basic and acidic residues" evidence="1">
    <location>
        <begin position="27"/>
        <end position="42"/>
    </location>
</feature>
<feature type="region of interest" description="Disordered" evidence="1">
    <location>
        <begin position="27"/>
        <end position="146"/>
    </location>
</feature>